<dbReference type="Gene3D" id="3.40.50.2000">
    <property type="entry name" value="Glycogen Phosphorylase B"/>
    <property type="match status" value="1"/>
</dbReference>
<accession>A0A5J9WDE0</accession>
<dbReference type="InterPro" id="IPR050481">
    <property type="entry name" value="UDP-glycosyltransf_plant"/>
</dbReference>
<proteinExistence type="predicted"/>
<comment type="caution">
    <text evidence="1">The sequence shown here is derived from an EMBL/GenBank/DDBJ whole genome shotgun (WGS) entry which is preliminary data.</text>
</comment>
<name>A0A5J9WDE0_9POAL</name>
<dbReference type="GO" id="GO:0035251">
    <property type="term" value="F:UDP-glucosyltransferase activity"/>
    <property type="evidence" value="ECO:0007669"/>
    <property type="project" value="InterPro"/>
</dbReference>
<evidence type="ECO:0000313" key="1">
    <source>
        <dbReference type="EMBL" id="TVU46023.1"/>
    </source>
</evidence>
<dbReference type="EMBL" id="RWGY01000004">
    <property type="protein sequence ID" value="TVU46023.1"/>
    <property type="molecule type" value="Genomic_DNA"/>
</dbReference>
<dbReference type="Proteomes" id="UP000324897">
    <property type="component" value="Chromosome 5"/>
</dbReference>
<keyword evidence="2" id="KW-1185">Reference proteome</keyword>
<organism evidence="1 2">
    <name type="scientific">Eragrostis curvula</name>
    <name type="common">weeping love grass</name>
    <dbReference type="NCBI Taxonomy" id="38414"/>
    <lineage>
        <taxon>Eukaryota</taxon>
        <taxon>Viridiplantae</taxon>
        <taxon>Streptophyta</taxon>
        <taxon>Embryophyta</taxon>
        <taxon>Tracheophyta</taxon>
        <taxon>Spermatophyta</taxon>
        <taxon>Magnoliopsida</taxon>
        <taxon>Liliopsida</taxon>
        <taxon>Poales</taxon>
        <taxon>Poaceae</taxon>
        <taxon>PACMAD clade</taxon>
        <taxon>Chloridoideae</taxon>
        <taxon>Eragrostideae</taxon>
        <taxon>Eragrostidinae</taxon>
        <taxon>Eragrostis</taxon>
    </lineage>
</organism>
<evidence type="ECO:0008006" key="3">
    <source>
        <dbReference type="Google" id="ProtNLM"/>
    </source>
</evidence>
<dbReference type="SUPFAM" id="SSF53756">
    <property type="entry name" value="UDP-Glycosyltransferase/glycogen phosphorylase"/>
    <property type="match status" value="1"/>
</dbReference>
<sequence>MDAAAGSPSSPLRIVLCPWLAFGHLLPYLELAERLALRGHRVSFVSTPGNLARLPPPRSAAAPRVDLVALPLPRVEGLPDGAESTNSVSGETFELLWKAFDGLGAPFAEFLRAACAVEGTRPDWVIADTFNHWAAAVAVEHNVPCAMLLPTAAMIAGWTVRSSIAGSVFDEWADVDERPPAVPRYEWEGKSKLYVKHSASGMSIVQRASLTLQSCTITAIRSCAEWEGEVLPLLPALLGKPGKKVGLLVPRDENDGSFDREGVARAVRAVMLEEDTRSVFVANALEMQKVVADEKLQEKYIDEFVQHLRSRAGDGHSAPCC</sequence>
<evidence type="ECO:0000313" key="2">
    <source>
        <dbReference type="Proteomes" id="UP000324897"/>
    </source>
</evidence>
<feature type="non-terminal residue" evidence="1">
    <location>
        <position position="1"/>
    </location>
</feature>
<dbReference type="OrthoDB" id="784816at2759"/>
<protein>
    <recommendedName>
        <fullName evidence="3">Glycosyltransferase subfamily 4-like N-terminal domain-containing protein</fullName>
    </recommendedName>
</protein>
<dbReference type="Gramene" id="TVU46023">
    <property type="protein sequence ID" value="TVU46023"/>
    <property type="gene ID" value="EJB05_05538"/>
</dbReference>
<dbReference type="AlphaFoldDB" id="A0A5J9WDE0"/>
<dbReference type="PANTHER" id="PTHR48049:SF158">
    <property type="entry name" value="OS06G0216100 PROTEIN"/>
    <property type="match status" value="1"/>
</dbReference>
<dbReference type="PANTHER" id="PTHR48049">
    <property type="entry name" value="GLYCOSYLTRANSFERASE"/>
    <property type="match status" value="1"/>
</dbReference>
<reference evidence="1 2" key="1">
    <citation type="journal article" date="2019" name="Sci. Rep.">
        <title>A high-quality genome of Eragrostis curvula grass provides insights into Poaceae evolution and supports new strategies to enhance forage quality.</title>
        <authorList>
            <person name="Carballo J."/>
            <person name="Santos B.A.C.M."/>
            <person name="Zappacosta D."/>
            <person name="Garbus I."/>
            <person name="Selva J.P."/>
            <person name="Gallo C.A."/>
            <person name="Diaz A."/>
            <person name="Albertini E."/>
            <person name="Caccamo M."/>
            <person name="Echenique V."/>
        </authorList>
    </citation>
    <scope>NUCLEOTIDE SEQUENCE [LARGE SCALE GENOMIC DNA]</scope>
    <source>
        <strain evidence="2">cv. Victoria</strain>
        <tissue evidence="1">Leaf</tissue>
    </source>
</reference>
<gene>
    <name evidence="1" type="ORF">EJB05_05538</name>
</gene>